<dbReference type="Proteomes" id="UP000178991">
    <property type="component" value="Unassembled WGS sequence"/>
</dbReference>
<dbReference type="InterPro" id="IPR041698">
    <property type="entry name" value="Methyltransf_25"/>
</dbReference>
<evidence type="ECO:0000259" key="3">
    <source>
        <dbReference type="Pfam" id="PF13649"/>
    </source>
</evidence>
<dbReference type="PANTHER" id="PTHR43861">
    <property type="entry name" value="TRANS-ACONITATE 2-METHYLTRANSFERASE-RELATED"/>
    <property type="match status" value="1"/>
</dbReference>
<dbReference type="InterPro" id="IPR029063">
    <property type="entry name" value="SAM-dependent_MTases_sf"/>
</dbReference>
<sequence length="213" mass="24615">MFLKNKMNLKETYNKIAENWHKDHQPDTWWFDGTNTFISFLKKGDLVLDVGCGGGTKSKYLISKGLKVLGIDFSENLINIARREVPGAEFLVMDIHDINTLKENFNGIFMQAVLLHILKGEVKGILQKAVQKLNIGGYLYVAVREKIEGGVDEEVKKENDYGYEYERFFSYFTKDEFKAYFKDLGLELVYENILPPSRTARQSQWLQIIGKKI</sequence>
<gene>
    <name evidence="4" type="ORF">A2639_00160</name>
</gene>
<dbReference type="Pfam" id="PF13649">
    <property type="entry name" value="Methyltransf_25"/>
    <property type="match status" value="1"/>
</dbReference>
<keyword evidence="2" id="KW-0808">Transferase</keyword>
<reference evidence="4 5" key="1">
    <citation type="journal article" date="2016" name="Nat. Commun.">
        <title>Thousands of microbial genomes shed light on interconnected biogeochemical processes in an aquifer system.</title>
        <authorList>
            <person name="Anantharaman K."/>
            <person name="Brown C.T."/>
            <person name="Hug L.A."/>
            <person name="Sharon I."/>
            <person name="Castelle C.J."/>
            <person name="Probst A.J."/>
            <person name="Thomas B.C."/>
            <person name="Singh A."/>
            <person name="Wilkins M.J."/>
            <person name="Karaoz U."/>
            <person name="Brodie E.L."/>
            <person name="Williams K.H."/>
            <person name="Hubbard S.S."/>
            <person name="Banfield J.F."/>
        </authorList>
    </citation>
    <scope>NUCLEOTIDE SEQUENCE [LARGE SCALE GENOMIC DNA]</scope>
</reference>
<accession>A0A1G2HM28</accession>
<proteinExistence type="predicted"/>
<feature type="domain" description="Methyltransferase" evidence="3">
    <location>
        <begin position="47"/>
        <end position="137"/>
    </location>
</feature>
<name>A0A1G2HM28_9BACT</name>
<organism evidence="4 5">
    <name type="scientific">Candidatus Staskawiczbacteria bacterium RIFCSPHIGHO2_01_FULL_34_27</name>
    <dbReference type="NCBI Taxonomy" id="1802199"/>
    <lineage>
        <taxon>Bacteria</taxon>
        <taxon>Candidatus Staskawicziibacteriota</taxon>
    </lineage>
</organism>
<evidence type="ECO:0000313" key="5">
    <source>
        <dbReference type="Proteomes" id="UP000178991"/>
    </source>
</evidence>
<dbReference type="AlphaFoldDB" id="A0A1G2HM28"/>
<keyword evidence="1" id="KW-0489">Methyltransferase</keyword>
<evidence type="ECO:0000256" key="2">
    <source>
        <dbReference type="ARBA" id="ARBA00022679"/>
    </source>
</evidence>
<dbReference type="CDD" id="cd02440">
    <property type="entry name" value="AdoMet_MTases"/>
    <property type="match status" value="1"/>
</dbReference>
<dbReference type="EMBL" id="MHOL01000003">
    <property type="protein sequence ID" value="OGZ63330.1"/>
    <property type="molecule type" value="Genomic_DNA"/>
</dbReference>
<comment type="caution">
    <text evidence="4">The sequence shown here is derived from an EMBL/GenBank/DDBJ whole genome shotgun (WGS) entry which is preliminary data.</text>
</comment>
<evidence type="ECO:0000256" key="1">
    <source>
        <dbReference type="ARBA" id="ARBA00022603"/>
    </source>
</evidence>
<dbReference type="SUPFAM" id="SSF53335">
    <property type="entry name" value="S-adenosyl-L-methionine-dependent methyltransferases"/>
    <property type="match status" value="1"/>
</dbReference>
<dbReference type="Gene3D" id="3.40.50.150">
    <property type="entry name" value="Vaccinia Virus protein VP39"/>
    <property type="match status" value="1"/>
</dbReference>
<dbReference type="GO" id="GO:0032259">
    <property type="term" value="P:methylation"/>
    <property type="evidence" value="ECO:0007669"/>
    <property type="project" value="UniProtKB-KW"/>
</dbReference>
<dbReference type="GO" id="GO:0008168">
    <property type="term" value="F:methyltransferase activity"/>
    <property type="evidence" value="ECO:0007669"/>
    <property type="project" value="UniProtKB-KW"/>
</dbReference>
<evidence type="ECO:0000313" key="4">
    <source>
        <dbReference type="EMBL" id="OGZ63330.1"/>
    </source>
</evidence>
<dbReference type="PANTHER" id="PTHR43861:SF1">
    <property type="entry name" value="TRANS-ACONITATE 2-METHYLTRANSFERASE"/>
    <property type="match status" value="1"/>
</dbReference>
<protein>
    <recommendedName>
        <fullName evidence="3">Methyltransferase domain-containing protein</fullName>
    </recommendedName>
</protein>